<dbReference type="Proteomes" id="UP001302949">
    <property type="component" value="Unassembled WGS sequence"/>
</dbReference>
<sequence>MKESKNKVIDEKFASIVDSLCFWLGYQFKIGRERLIHEASLRYPIADTITSKGINIEKIVLEKSHPIFKRKKVDLVILDGLQNEEYIFEESENSEILELYEFKLAKVETNKEGSDEHQRVFNDVLRLAYSHLIMGTDCYFLMCGKFSDFKAYFIGQNNKNTRNENGKNTVTPKKAKEIQSNLKMYQAEEWQSNGLYKDWFQFEVGKEKIMTFTITENKWGLYSFQQSYQFKEDEKYKFNEKITIKTTCKAITPNDTVTGRTHAAGIWKIEAVS</sequence>
<dbReference type="RefSeq" id="WP_323296243.1">
    <property type="nucleotide sequence ID" value="NZ_JAYFUM010000008.1"/>
</dbReference>
<proteinExistence type="predicted"/>
<protein>
    <submittedName>
        <fullName evidence="1">Uncharacterized protein</fullName>
    </submittedName>
</protein>
<keyword evidence="2" id="KW-1185">Reference proteome</keyword>
<reference evidence="1 2" key="1">
    <citation type="submission" date="2023-12" db="EMBL/GenBank/DDBJ databases">
        <title>Novel species of the genus Arcicella isolated from rivers.</title>
        <authorList>
            <person name="Lu H."/>
        </authorList>
    </citation>
    <scope>NUCLEOTIDE SEQUENCE [LARGE SCALE GENOMIC DNA]</scope>
    <source>
        <strain evidence="1 2">KCTC 23307</strain>
    </source>
</reference>
<name>A0ABU5Q8V5_9BACT</name>
<gene>
    <name evidence="1" type="ORF">VB248_08050</name>
</gene>
<dbReference type="EMBL" id="JAYFUM010000008">
    <property type="protein sequence ID" value="MEA5139082.1"/>
    <property type="molecule type" value="Genomic_DNA"/>
</dbReference>
<organism evidence="1 2">
    <name type="scientific">Arcicella rigui</name>
    <dbReference type="NCBI Taxonomy" id="797020"/>
    <lineage>
        <taxon>Bacteria</taxon>
        <taxon>Pseudomonadati</taxon>
        <taxon>Bacteroidota</taxon>
        <taxon>Cytophagia</taxon>
        <taxon>Cytophagales</taxon>
        <taxon>Flectobacillaceae</taxon>
        <taxon>Arcicella</taxon>
    </lineage>
</organism>
<comment type="caution">
    <text evidence="1">The sequence shown here is derived from an EMBL/GenBank/DDBJ whole genome shotgun (WGS) entry which is preliminary data.</text>
</comment>
<evidence type="ECO:0000313" key="2">
    <source>
        <dbReference type="Proteomes" id="UP001302949"/>
    </source>
</evidence>
<accession>A0ABU5Q8V5</accession>
<evidence type="ECO:0000313" key="1">
    <source>
        <dbReference type="EMBL" id="MEA5139082.1"/>
    </source>
</evidence>